<dbReference type="Pfam" id="PF18003">
    <property type="entry name" value="DUF3823_C"/>
    <property type="match status" value="1"/>
</dbReference>
<evidence type="ECO:0000259" key="2">
    <source>
        <dbReference type="Pfam" id="PF12866"/>
    </source>
</evidence>
<dbReference type="OrthoDB" id="642123at2"/>
<keyword evidence="5" id="KW-1185">Reference proteome</keyword>
<gene>
    <name evidence="4" type="ORF">FEF09_23585</name>
</gene>
<feature type="domain" description="DUF3823" evidence="2">
    <location>
        <begin position="32"/>
        <end position="117"/>
    </location>
</feature>
<evidence type="ECO:0000256" key="1">
    <source>
        <dbReference type="SAM" id="SignalP"/>
    </source>
</evidence>
<dbReference type="InterPro" id="IPR024278">
    <property type="entry name" value="DUF3823_N"/>
</dbReference>
<protein>
    <submittedName>
        <fullName evidence="4">DUF3823 domain-containing protein</fullName>
    </submittedName>
</protein>
<reference evidence="4 5" key="1">
    <citation type="submission" date="2019-08" db="EMBL/GenBank/DDBJ databases">
        <title>Whole genome sequencing of chitin degrading bacteria Chitinophaga pinensis YS16.</title>
        <authorList>
            <person name="Singh R.P."/>
            <person name="Manchanda G."/>
            <person name="Maurya I.K."/>
            <person name="Joshi N.K."/>
            <person name="Srivastava A.K."/>
        </authorList>
    </citation>
    <scope>NUCLEOTIDE SEQUENCE [LARGE SCALE GENOMIC DNA]</scope>
    <source>
        <strain evidence="4 5">YS-16</strain>
    </source>
</reference>
<feature type="chain" id="PRO_5023014103" evidence="1">
    <location>
        <begin position="19"/>
        <end position="235"/>
    </location>
</feature>
<dbReference type="Proteomes" id="UP000318815">
    <property type="component" value="Unassembled WGS sequence"/>
</dbReference>
<organism evidence="4 5">
    <name type="scientific">Chitinophaga pinensis</name>
    <dbReference type="NCBI Taxonomy" id="79329"/>
    <lineage>
        <taxon>Bacteria</taxon>
        <taxon>Pseudomonadati</taxon>
        <taxon>Bacteroidota</taxon>
        <taxon>Chitinophagia</taxon>
        <taxon>Chitinophagales</taxon>
        <taxon>Chitinophagaceae</taxon>
        <taxon>Chitinophaga</taxon>
    </lineage>
</organism>
<dbReference type="InterPro" id="IPR041186">
    <property type="entry name" value="DUF3823_C"/>
</dbReference>
<dbReference type="RefSeq" id="WP_146307380.1">
    <property type="nucleotide sequence ID" value="NZ_VOHS01000035.1"/>
</dbReference>
<dbReference type="Gene3D" id="2.60.40.1120">
    <property type="entry name" value="Carboxypeptidase-like, regulatory domain"/>
    <property type="match status" value="1"/>
</dbReference>
<proteinExistence type="predicted"/>
<dbReference type="Pfam" id="PF12866">
    <property type="entry name" value="DUF3823"/>
    <property type="match status" value="1"/>
</dbReference>
<name>A0A5C6LKR8_9BACT</name>
<evidence type="ECO:0000259" key="3">
    <source>
        <dbReference type="Pfam" id="PF18003"/>
    </source>
</evidence>
<comment type="caution">
    <text evidence="4">The sequence shown here is derived from an EMBL/GenBank/DDBJ whole genome shotgun (WGS) entry which is preliminary data.</text>
</comment>
<accession>A0A5C6LKR8</accession>
<evidence type="ECO:0000313" key="4">
    <source>
        <dbReference type="EMBL" id="TWV96261.1"/>
    </source>
</evidence>
<feature type="signal peptide" evidence="1">
    <location>
        <begin position="1"/>
        <end position="18"/>
    </location>
</feature>
<sequence>MRKIIAGLFILLSATLMSSCSKEDNYEGPNAAFKGRLLDNDSKENFLTETGGVQVKLEELSWSATPTPQFIPSKSDGTFEDTKLFSGHYRVTPANGAFWPVEGIEIDINGTTTQDFTLTPYLRITQFEHELQGTTLIMRCKLSAPKEAGLPRLLDIKPFVNISDYVGSGATISQYTDPNKVDINASWSGEIAAKTYEIRVPNLKSGRTFYARLGARVDDSYKQFNYSQIITITVP</sequence>
<feature type="domain" description="DUF3823" evidence="3">
    <location>
        <begin position="123"/>
        <end position="229"/>
    </location>
</feature>
<evidence type="ECO:0000313" key="5">
    <source>
        <dbReference type="Proteomes" id="UP000318815"/>
    </source>
</evidence>
<dbReference type="AlphaFoldDB" id="A0A5C6LKR8"/>
<dbReference type="EMBL" id="VOHS01000035">
    <property type="protein sequence ID" value="TWV96261.1"/>
    <property type="molecule type" value="Genomic_DNA"/>
</dbReference>
<keyword evidence="1" id="KW-0732">Signal</keyword>
<dbReference type="PROSITE" id="PS51257">
    <property type="entry name" value="PROKAR_LIPOPROTEIN"/>
    <property type="match status" value="1"/>
</dbReference>